<protein>
    <submittedName>
        <fullName evidence="2">Uncharacterized protein</fullName>
    </submittedName>
</protein>
<feature type="transmembrane region" description="Helical" evidence="1">
    <location>
        <begin position="179"/>
        <end position="204"/>
    </location>
</feature>
<dbReference type="RefSeq" id="WP_073324815.1">
    <property type="nucleotide sequence ID" value="NZ_FQWD01000006.1"/>
</dbReference>
<evidence type="ECO:0000313" key="3">
    <source>
        <dbReference type="Proteomes" id="UP000184520"/>
    </source>
</evidence>
<evidence type="ECO:0000313" key="2">
    <source>
        <dbReference type="EMBL" id="SHH13156.1"/>
    </source>
</evidence>
<keyword evidence="1" id="KW-0472">Membrane</keyword>
<feature type="transmembrane region" description="Helical" evidence="1">
    <location>
        <begin position="129"/>
        <end position="154"/>
    </location>
</feature>
<feature type="transmembrane region" description="Helical" evidence="1">
    <location>
        <begin position="216"/>
        <end position="234"/>
    </location>
</feature>
<dbReference type="AlphaFoldDB" id="A0A1M5QH17"/>
<evidence type="ECO:0000256" key="1">
    <source>
        <dbReference type="SAM" id="Phobius"/>
    </source>
</evidence>
<accession>A0A1M5QH17</accession>
<dbReference type="Proteomes" id="UP000184520">
    <property type="component" value="Unassembled WGS sequence"/>
</dbReference>
<keyword evidence="1" id="KW-1133">Transmembrane helix</keyword>
<dbReference type="EMBL" id="FQWD01000006">
    <property type="protein sequence ID" value="SHH13156.1"/>
    <property type="molecule type" value="Genomic_DNA"/>
</dbReference>
<proteinExistence type="predicted"/>
<organism evidence="2 3">
    <name type="scientific">Marisediminitalea aggregata</name>
    <dbReference type="NCBI Taxonomy" id="634436"/>
    <lineage>
        <taxon>Bacteria</taxon>
        <taxon>Pseudomonadati</taxon>
        <taxon>Pseudomonadota</taxon>
        <taxon>Gammaproteobacteria</taxon>
        <taxon>Alteromonadales</taxon>
        <taxon>Alteromonadaceae</taxon>
        <taxon>Marisediminitalea</taxon>
    </lineage>
</organism>
<sequence>MESSIVSNKSAAVSPLDNRFFGVFALAITVVVFGGFALNWTNNPNNIARISLWTGLHGAMSAAWYVLLLNQIRLSAAGKYASHKIIGTLSVILVIGILITGPVMAVEFYQRMACFGVFGVDDAQARLRAGGFLGGAFLQWTLFAVLYVLGVLSVKQPAHHKRFMIAAAIQMMPEGLNRAVHLLALPGYSMFVIMFMVYATLMMYDWKTTKRLHGSTLLSFALFCLLALAMHTVFKWQAWADWIVPVVHGQ</sequence>
<keyword evidence="1" id="KW-0812">Transmembrane</keyword>
<name>A0A1M5QH17_9ALTE</name>
<feature type="transmembrane region" description="Helical" evidence="1">
    <location>
        <begin position="89"/>
        <end position="109"/>
    </location>
</feature>
<gene>
    <name evidence="2" type="ORF">SAMN05216361_3894</name>
</gene>
<keyword evidence="3" id="KW-1185">Reference proteome</keyword>
<dbReference type="STRING" id="634436.SAMN05216361_3894"/>
<dbReference type="OrthoDB" id="9813334at2"/>
<reference evidence="3" key="1">
    <citation type="submission" date="2016-11" db="EMBL/GenBank/DDBJ databases">
        <authorList>
            <person name="Varghese N."/>
            <person name="Submissions S."/>
        </authorList>
    </citation>
    <scope>NUCLEOTIDE SEQUENCE [LARGE SCALE GENOMIC DNA]</scope>
    <source>
        <strain evidence="3">CGMCC 1.8995</strain>
    </source>
</reference>
<feature type="transmembrane region" description="Helical" evidence="1">
    <location>
        <begin position="20"/>
        <end position="38"/>
    </location>
</feature>
<feature type="transmembrane region" description="Helical" evidence="1">
    <location>
        <begin position="50"/>
        <end position="68"/>
    </location>
</feature>